<dbReference type="InParanoid" id="A0A6P7F6X2"/>
<feature type="region of interest" description="Disordered" evidence="1">
    <location>
        <begin position="101"/>
        <end position="123"/>
    </location>
</feature>
<feature type="compositionally biased region" description="Polar residues" evidence="1">
    <location>
        <begin position="7"/>
        <end position="27"/>
    </location>
</feature>
<dbReference type="Proteomes" id="UP001652700">
    <property type="component" value="Unplaced"/>
</dbReference>
<keyword evidence="3" id="KW-1185">Reference proteome</keyword>
<gene>
    <name evidence="4" type="primary">LOC114326426</name>
</gene>
<dbReference type="AlphaFoldDB" id="A0A6P7F6X2"/>
<evidence type="ECO:0000256" key="1">
    <source>
        <dbReference type="SAM" id="MobiDB-lite"/>
    </source>
</evidence>
<organism evidence="4">
    <name type="scientific">Diabrotica virgifera virgifera</name>
    <name type="common">western corn rootworm</name>
    <dbReference type="NCBI Taxonomy" id="50390"/>
    <lineage>
        <taxon>Eukaryota</taxon>
        <taxon>Metazoa</taxon>
        <taxon>Ecdysozoa</taxon>
        <taxon>Arthropoda</taxon>
        <taxon>Hexapoda</taxon>
        <taxon>Insecta</taxon>
        <taxon>Pterygota</taxon>
        <taxon>Neoptera</taxon>
        <taxon>Endopterygota</taxon>
        <taxon>Coleoptera</taxon>
        <taxon>Polyphaga</taxon>
        <taxon>Cucujiformia</taxon>
        <taxon>Chrysomeloidea</taxon>
        <taxon>Chrysomelidae</taxon>
        <taxon>Galerucinae</taxon>
        <taxon>Diabroticina</taxon>
        <taxon>Diabroticites</taxon>
        <taxon>Diabrotica</taxon>
    </lineage>
</organism>
<reference evidence="2" key="2">
    <citation type="submission" date="2025-05" db="UniProtKB">
        <authorList>
            <consortium name="EnsemblMetazoa"/>
        </authorList>
    </citation>
    <scope>IDENTIFICATION</scope>
</reference>
<feature type="region of interest" description="Disordered" evidence="1">
    <location>
        <begin position="1"/>
        <end position="61"/>
    </location>
</feature>
<name>A0A6P7F6X2_DIAVI</name>
<dbReference type="Pfam" id="PF03670">
    <property type="entry name" value="UPF0184"/>
    <property type="match status" value="1"/>
</dbReference>
<dbReference type="EnsemblMetazoa" id="XM_050657761.1">
    <property type="protein sequence ID" value="XP_050513718.1"/>
    <property type="gene ID" value="LOC126889446"/>
</dbReference>
<evidence type="ECO:0000313" key="2">
    <source>
        <dbReference type="EnsemblMetazoa" id="XP_050513718.1"/>
    </source>
</evidence>
<evidence type="ECO:0000313" key="3">
    <source>
        <dbReference type="Proteomes" id="UP001652700"/>
    </source>
</evidence>
<dbReference type="OrthoDB" id="10050612at2759"/>
<dbReference type="PANTHER" id="PTHR34344">
    <property type="entry name" value="UPF0184 PROTEIN C9ORF16"/>
    <property type="match status" value="1"/>
</dbReference>
<dbReference type="PANTHER" id="PTHR34344:SF1">
    <property type="entry name" value="BUBLIN COILED-COIL PROTEIN"/>
    <property type="match status" value="1"/>
</dbReference>
<protein>
    <submittedName>
        <fullName evidence="4">UPF0184 protein C9orf16 homolog</fullName>
    </submittedName>
</protein>
<dbReference type="RefSeq" id="XP_028130592.1">
    <property type="nucleotide sequence ID" value="XM_028274791.1"/>
</dbReference>
<accession>A0A6P7F6X2</accession>
<feature type="compositionally biased region" description="Basic and acidic residues" evidence="1">
    <location>
        <begin position="107"/>
        <end position="123"/>
    </location>
</feature>
<sequence length="123" mass="13957">MGEEEITPNNIKENQSENMNGNINGQEENPPPEEMDTNGENDVNEDDLDEDNDDMSPEEFAALDHQLDALNSALDDIEQKNDNIHSQLLELLHANREIRTQLQQDKASTDNREDVNKTNEPKA</sequence>
<evidence type="ECO:0000313" key="4">
    <source>
        <dbReference type="RefSeq" id="XP_028130592.1"/>
    </source>
</evidence>
<reference evidence="4" key="1">
    <citation type="submission" date="2025-04" db="UniProtKB">
        <authorList>
            <consortium name="RefSeq"/>
        </authorList>
    </citation>
    <scope>IDENTIFICATION</scope>
    <source>
        <tissue evidence="4">Whole insect</tissue>
    </source>
</reference>
<feature type="compositionally biased region" description="Acidic residues" evidence="1">
    <location>
        <begin position="30"/>
        <end position="57"/>
    </location>
</feature>
<proteinExistence type="predicted"/>
<dbReference type="InterPro" id="IPR005374">
    <property type="entry name" value="BBLN_eukaryota"/>
</dbReference>